<dbReference type="RefSeq" id="WP_189535924.1">
    <property type="nucleotide sequence ID" value="NZ_BMYX01000020.1"/>
</dbReference>
<gene>
    <name evidence="3" type="ORF">GCM10011289_30660</name>
</gene>
<evidence type="ECO:0000313" key="3">
    <source>
        <dbReference type="EMBL" id="GGY24889.1"/>
    </source>
</evidence>
<organism evidence="3 4">
    <name type="scientific">Paludibacterium paludis</name>
    <dbReference type="NCBI Taxonomy" id="1225769"/>
    <lineage>
        <taxon>Bacteria</taxon>
        <taxon>Pseudomonadati</taxon>
        <taxon>Pseudomonadota</taxon>
        <taxon>Betaproteobacteria</taxon>
        <taxon>Neisseriales</taxon>
        <taxon>Chromobacteriaceae</taxon>
        <taxon>Paludibacterium</taxon>
    </lineage>
</organism>
<evidence type="ECO:0000256" key="2">
    <source>
        <dbReference type="SAM" id="MobiDB-lite"/>
    </source>
</evidence>
<feature type="region of interest" description="Disordered" evidence="2">
    <location>
        <begin position="16"/>
        <end position="82"/>
    </location>
</feature>
<feature type="coiled-coil region" evidence="1">
    <location>
        <begin position="106"/>
        <end position="145"/>
    </location>
</feature>
<reference evidence="3" key="2">
    <citation type="submission" date="2020-09" db="EMBL/GenBank/DDBJ databases">
        <authorList>
            <person name="Sun Q."/>
            <person name="Kim S."/>
        </authorList>
    </citation>
    <scope>NUCLEOTIDE SEQUENCE</scope>
    <source>
        <strain evidence="3">KCTC 32182</strain>
    </source>
</reference>
<dbReference type="EMBL" id="BMYX01000020">
    <property type="protein sequence ID" value="GGY24889.1"/>
    <property type="molecule type" value="Genomic_DNA"/>
</dbReference>
<keyword evidence="4" id="KW-1185">Reference proteome</keyword>
<dbReference type="AlphaFoldDB" id="A0A918P6A2"/>
<evidence type="ECO:0000313" key="4">
    <source>
        <dbReference type="Proteomes" id="UP000645257"/>
    </source>
</evidence>
<sequence length="732" mass="78674">MFKRLLARLMGDSLPFAAAPKRDAAEPLPPRDPAAKPAVPMVQLPLAPAPVPEPPPPLTDPSLLHPLPEPAPVPEDASRTTVSDTYGRELALARSEWRDQVVRANLERYRNDAESLCSLILEALEEGYESELSEASARLVEIDENPERAHGVRARVLTAQGDLPGAESVLREGMAKIGEHPALLDILAGVQLARKDVGQAQETLWQALQLSPQDDRLDAWLAREKDRGPEAYLHALERAATLPGAGRAVLELACRDFADEQPRAALARLDRLLADKAVTAQTEAQVVSLLAEKGQDEVVLGKFLSRYRPERHSDEMLAQLLRAARKTKRWRDGAALLARREAQEPIASESPLAELGREFAALQGTTSAAQVAAPAAQAAKAVPAQAAPALPPAVAAPEPGENAPVRQVANADSVVLTEPVWGLGLARPDWLLQPKPVHAPVMAFFNLAQAGGARIARDDETARLSRSIVLYLAESVHFWTDYATRGQFPLIKGSGPMVPSSEPDGLALCDSLPGNVPTFVTGSIEQTADGWVVTLSLWDRLNRKSFACESVTLEHARPGKGVLQLEEKLLRRLGGQRAAPHDGFYARPPTDAMDAYLGLLSGMFMLALVSAGQAGGEAARDGRAVVDAALELIPRWPWADVPAMHFFAGLGLLADCRVPPSAGDAERAMALLEEARASRSVMARLGPLVWHLCARRDLWDAGGGLNPAGQSHAYRQWLARVAEKPVSAVAAG</sequence>
<feature type="compositionally biased region" description="Low complexity" evidence="2">
    <location>
        <begin position="37"/>
        <end position="46"/>
    </location>
</feature>
<dbReference type="Proteomes" id="UP000645257">
    <property type="component" value="Unassembled WGS sequence"/>
</dbReference>
<name>A0A918P6A2_9NEIS</name>
<dbReference type="InterPro" id="IPR011990">
    <property type="entry name" value="TPR-like_helical_dom_sf"/>
</dbReference>
<comment type="caution">
    <text evidence="3">The sequence shown here is derived from an EMBL/GenBank/DDBJ whole genome shotgun (WGS) entry which is preliminary data.</text>
</comment>
<dbReference type="Gene3D" id="1.25.40.10">
    <property type="entry name" value="Tetratricopeptide repeat domain"/>
    <property type="match status" value="1"/>
</dbReference>
<protein>
    <recommendedName>
        <fullName evidence="5">Tetratricopeptide repeat protein</fullName>
    </recommendedName>
</protein>
<evidence type="ECO:0000256" key="1">
    <source>
        <dbReference type="SAM" id="Coils"/>
    </source>
</evidence>
<accession>A0A918P6A2</accession>
<dbReference type="SUPFAM" id="SSF48452">
    <property type="entry name" value="TPR-like"/>
    <property type="match status" value="1"/>
</dbReference>
<feature type="compositionally biased region" description="Pro residues" evidence="2">
    <location>
        <begin position="47"/>
        <end position="59"/>
    </location>
</feature>
<reference evidence="3" key="1">
    <citation type="journal article" date="2014" name="Int. J. Syst. Evol. Microbiol.">
        <title>Complete genome sequence of Corynebacterium casei LMG S-19264T (=DSM 44701T), isolated from a smear-ripened cheese.</title>
        <authorList>
            <consortium name="US DOE Joint Genome Institute (JGI-PGF)"/>
            <person name="Walter F."/>
            <person name="Albersmeier A."/>
            <person name="Kalinowski J."/>
            <person name="Ruckert C."/>
        </authorList>
    </citation>
    <scope>NUCLEOTIDE SEQUENCE</scope>
    <source>
        <strain evidence="3">KCTC 32182</strain>
    </source>
</reference>
<keyword evidence="1" id="KW-0175">Coiled coil</keyword>
<proteinExistence type="predicted"/>
<evidence type="ECO:0008006" key="5">
    <source>
        <dbReference type="Google" id="ProtNLM"/>
    </source>
</evidence>